<accession>A0A9J6FRG7</accession>
<evidence type="ECO:0000259" key="1">
    <source>
        <dbReference type="Pfam" id="PF20700"/>
    </source>
</evidence>
<gene>
    <name evidence="2" type="ORF">HPB48_022770</name>
</gene>
<comment type="caution">
    <text evidence="2">The sequence shown here is derived from an EMBL/GenBank/DDBJ whole genome shotgun (WGS) entry which is preliminary data.</text>
</comment>
<dbReference type="VEuPathDB" id="VectorBase:HLOH_051608"/>
<dbReference type="Pfam" id="PF20700">
    <property type="entry name" value="Mutator"/>
    <property type="match status" value="1"/>
</dbReference>
<feature type="domain" description="Mutator-like transposase" evidence="1">
    <location>
        <begin position="2"/>
        <end position="185"/>
    </location>
</feature>
<sequence>MSTGNSQTAMNGIFATMGLSRQGLHKTLQRHLKKTFQPAATRAAEAAMTQCAQEVAAVYDDLCLGHKGNIAVCYDGTRMMRGHSSYRGLGTVVELFTGYVLDYVVLSNFCLGCDNGPKPGSEDYDKWKCNRCQKNPSSKAGQMEVETGKILFGRSLQKRNMWYTTVMCAGDSRTYNAVRDAKVYGYVEV</sequence>
<reference evidence="2 3" key="1">
    <citation type="journal article" date="2020" name="Cell">
        <title>Large-Scale Comparative Analyses of Tick Genomes Elucidate Their Genetic Diversity and Vector Capacities.</title>
        <authorList>
            <consortium name="Tick Genome and Microbiome Consortium (TIGMIC)"/>
            <person name="Jia N."/>
            <person name="Wang J."/>
            <person name="Shi W."/>
            <person name="Du L."/>
            <person name="Sun Y."/>
            <person name="Zhan W."/>
            <person name="Jiang J.F."/>
            <person name="Wang Q."/>
            <person name="Zhang B."/>
            <person name="Ji P."/>
            <person name="Bell-Sakyi L."/>
            <person name="Cui X.M."/>
            <person name="Yuan T.T."/>
            <person name="Jiang B.G."/>
            <person name="Yang W.F."/>
            <person name="Lam T.T."/>
            <person name="Chang Q.C."/>
            <person name="Ding S.J."/>
            <person name="Wang X.J."/>
            <person name="Zhu J.G."/>
            <person name="Ruan X.D."/>
            <person name="Zhao L."/>
            <person name="Wei J.T."/>
            <person name="Ye R.Z."/>
            <person name="Que T.C."/>
            <person name="Du C.H."/>
            <person name="Zhou Y.H."/>
            <person name="Cheng J.X."/>
            <person name="Dai P.F."/>
            <person name="Guo W.B."/>
            <person name="Han X.H."/>
            <person name="Huang E.J."/>
            <person name="Li L.F."/>
            <person name="Wei W."/>
            <person name="Gao Y.C."/>
            <person name="Liu J.Z."/>
            <person name="Shao H.Z."/>
            <person name="Wang X."/>
            <person name="Wang C.C."/>
            <person name="Yang T.C."/>
            <person name="Huo Q.B."/>
            <person name="Li W."/>
            <person name="Chen H.Y."/>
            <person name="Chen S.E."/>
            <person name="Zhou L.G."/>
            <person name="Ni X.B."/>
            <person name="Tian J.H."/>
            <person name="Sheng Y."/>
            <person name="Liu T."/>
            <person name="Pan Y.S."/>
            <person name="Xia L.Y."/>
            <person name="Li J."/>
            <person name="Zhao F."/>
            <person name="Cao W.C."/>
        </authorList>
    </citation>
    <scope>NUCLEOTIDE SEQUENCE [LARGE SCALE GENOMIC DNA]</scope>
    <source>
        <strain evidence="2">HaeL-2018</strain>
    </source>
</reference>
<protein>
    <recommendedName>
        <fullName evidence="1">Mutator-like transposase domain-containing protein</fullName>
    </recommendedName>
</protein>
<dbReference type="InterPro" id="IPR049012">
    <property type="entry name" value="Mutator_transp_dom"/>
</dbReference>
<keyword evidence="3" id="KW-1185">Reference proteome</keyword>
<organism evidence="2 3">
    <name type="scientific">Haemaphysalis longicornis</name>
    <name type="common">Bush tick</name>
    <dbReference type="NCBI Taxonomy" id="44386"/>
    <lineage>
        <taxon>Eukaryota</taxon>
        <taxon>Metazoa</taxon>
        <taxon>Ecdysozoa</taxon>
        <taxon>Arthropoda</taxon>
        <taxon>Chelicerata</taxon>
        <taxon>Arachnida</taxon>
        <taxon>Acari</taxon>
        <taxon>Parasitiformes</taxon>
        <taxon>Ixodida</taxon>
        <taxon>Ixodoidea</taxon>
        <taxon>Ixodidae</taxon>
        <taxon>Haemaphysalinae</taxon>
        <taxon>Haemaphysalis</taxon>
    </lineage>
</organism>
<proteinExistence type="predicted"/>
<dbReference type="Proteomes" id="UP000821853">
    <property type="component" value="Chromosome 10"/>
</dbReference>
<dbReference type="EMBL" id="JABSTR010000002">
    <property type="protein sequence ID" value="KAH9364684.1"/>
    <property type="molecule type" value="Genomic_DNA"/>
</dbReference>
<evidence type="ECO:0000313" key="3">
    <source>
        <dbReference type="Proteomes" id="UP000821853"/>
    </source>
</evidence>
<evidence type="ECO:0000313" key="2">
    <source>
        <dbReference type="EMBL" id="KAH9364684.1"/>
    </source>
</evidence>
<dbReference type="AlphaFoldDB" id="A0A9J6FRG7"/>
<dbReference type="OrthoDB" id="10069847at2759"/>
<name>A0A9J6FRG7_HAELO</name>